<reference evidence="2 3" key="1">
    <citation type="submission" date="2017-06" db="EMBL/GenBank/DDBJ databases">
        <title>Genome sequencing of cyanobaciteial culture collection at National Institute for Environmental Studies (NIES).</title>
        <authorList>
            <person name="Hirose Y."/>
            <person name="Shimura Y."/>
            <person name="Fujisawa T."/>
            <person name="Nakamura Y."/>
            <person name="Kawachi M."/>
        </authorList>
    </citation>
    <scope>NUCLEOTIDE SEQUENCE [LARGE SCALE GENOMIC DNA]</scope>
    <source>
        <strain evidence="2 3">NIES-267</strain>
    </source>
</reference>
<evidence type="ECO:0000259" key="1">
    <source>
        <dbReference type="Pfam" id="PF00903"/>
    </source>
</evidence>
<dbReference type="Pfam" id="PF00903">
    <property type="entry name" value="Glyoxalase"/>
    <property type="match status" value="1"/>
</dbReference>
<evidence type="ECO:0000313" key="3">
    <source>
        <dbReference type="Proteomes" id="UP000218418"/>
    </source>
</evidence>
<dbReference type="Gene3D" id="3.10.180.10">
    <property type="entry name" value="2,3-Dihydroxybiphenyl 1,2-Dioxygenase, domain 1"/>
    <property type="match status" value="1"/>
</dbReference>
<name>A0A1Z4LRT4_9CYAN</name>
<dbReference type="SUPFAM" id="SSF54593">
    <property type="entry name" value="Glyoxalase/Bleomycin resistance protein/Dihydroxybiphenyl dioxygenase"/>
    <property type="match status" value="1"/>
</dbReference>
<dbReference type="AlphaFoldDB" id="A0A1Z4LRT4"/>
<sequence length="133" mass="14697">MSQSIFPNLVTSDIESTISWYQQNFDAKPKMSVPSKTNPNKACFATISVAGNDIMLQTVENIEDKYPSLKGKISIGHSVALNLQVIDAQAVYENLTDTSEIVAEPMDTFYQMREFTIKDPNGYILTVASPLNG</sequence>
<evidence type="ECO:0000313" key="2">
    <source>
        <dbReference type="EMBL" id="BAY83884.1"/>
    </source>
</evidence>
<gene>
    <name evidence="2" type="ORF">NIES267_33780</name>
</gene>
<organism evidence="2 3">
    <name type="scientific">Calothrix parasitica NIES-267</name>
    <dbReference type="NCBI Taxonomy" id="1973488"/>
    <lineage>
        <taxon>Bacteria</taxon>
        <taxon>Bacillati</taxon>
        <taxon>Cyanobacteriota</taxon>
        <taxon>Cyanophyceae</taxon>
        <taxon>Nostocales</taxon>
        <taxon>Calotrichaceae</taxon>
        <taxon>Calothrix</taxon>
    </lineage>
</organism>
<dbReference type="EMBL" id="AP018227">
    <property type="protein sequence ID" value="BAY83884.1"/>
    <property type="molecule type" value="Genomic_DNA"/>
</dbReference>
<protein>
    <recommendedName>
        <fullName evidence="1">Glyoxalase/fosfomycin resistance/dioxygenase domain-containing protein</fullName>
    </recommendedName>
</protein>
<feature type="domain" description="Glyoxalase/fosfomycin resistance/dioxygenase" evidence="1">
    <location>
        <begin position="9"/>
        <end position="124"/>
    </location>
</feature>
<dbReference type="InterPro" id="IPR029068">
    <property type="entry name" value="Glyas_Bleomycin-R_OHBP_Dase"/>
</dbReference>
<accession>A0A1Z4LRT4</accession>
<proteinExistence type="predicted"/>
<keyword evidence="3" id="KW-1185">Reference proteome</keyword>
<dbReference type="InterPro" id="IPR004360">
    <property type="entry name" value="Glyas_Fos-R_dOase_dom"/>
</dbReference>
<dbReference type="OrthoDB" id="9795618at2"/>
<dbReference type="Proteomes" id="UP000218418">
    <property type="component" value="Chromosome"/>
</dbReference>